<reference evidence="1" key="1">
    <citation type="submission" date="2022-08" db="EMBL/GenBank/DDBJ databases">
        <authorList>
            <person name="Tistechok S."/>
            <person name="Samborskyy M."/>
            <person name="Roman I."/>
        </authorList>
    </citation>
    <scope>NUCLEOTIDE SEQUENCE</scope>
    <source>
        <strain evidence="1">DSM 103496</strain>
    </source>
</reference>
<name>A0A9X2VV98_9PSEU</name>
<dbReference type="AlphaFoldDB" id="A0A9X2VV98"/>
<comment type="caution">
    <text evidence="1">The sequence shown here is derived from an EMBL/GenBank/DDBJ whole genome shotgun (WGS) entry which is preliminary data.</text>
</comment>
<evidence type="ECO:0000313" key="1">
    <source>
        <dbReference type="EMBL" id="MCS7483296.1"/>
    </source>
</evidence>
<organism evidence="1 2">
    <name type="scientific">Umezawaea endophytica</name>
    <dbReference type="NCBI Taxonomy" id="1654476"/>
    <lineage>
        <taxon>Bacteria</taxon>
        <taxon>Bacillati</taxon>
        <taxon>Actinomycetota</taxon>
        <taxon>Actinomycetes</taxon>
        <taxon>Pseudonocardiales</taxon>
        <taxon>Pseudonocardiaceae</taxon>
        <taxon>Umezawaea</taxon>
    </lineage>
</organism>
<proteinExistence type="predicted"/>
<accession>A0A9X2VV98</accession>
<evidence type="ECO:0000313" key="2">
    <source>
        <dbReference type="Proteomes" id="UP001141259"/>
    </source>
</evidence>
<protein>
    <submittedName>
        <fullName evidence="1">Proteophosphoglycan 5</fullName>
    </submittedName>
</protein>
<keyword evidence="2" id="KW-1185">Reference proteome</keyword>
<dbReference type="RefSeq" id="WP_259628756.1">
    <property type="nucleotide sequence ID" value="NZ_JANYMP010000031.1"/>
</dbReference>
<dbReference type="EMBL" id="JANYMP010000031">
    <property type="protein sequence ID" value="MCS7483296.1"/>
    <property type="molecule type" value="Genomic_DNA"/>
</dbReference>
<dbReference type="Proteomes" id="UP001141259">
    <property type="component" value="Unassembled WGS sequence"/>
</dbReference>
<gene>
    <name evidence="1" type="ORF">NZH93_41170</name>
</gene>
<sequence length="200" mass="21852">MALVPVDLPSPLEMRARWAAHSAVMAALGYGDSANADRGPWYYDDGGGNWAELHRLDGDRAVLLGHDHEYSDTYYNLAAEYFGEDETDLLAGAPDWWGEPVRATEEPGRWIGFVYGYADGEWQRVPYDLHDGFTSVNPPLVSDERCRELIAAFTKRSEDDAAIGALIAADGAVTEEQVAAVVDESKDAAAGVVAARRFLD</sequence>